<gene>
    <name evidence="7" type="ORF">J2D73_11600</name>
</gene>
<protein>
    <submittedName>
        <fullName evidence="7">Response regulator transcription factor</fullName>
    </submittedName>
</protein>
<dbReference type="InterPro" id="IPR039420">
    <property type="entry name" value="WalR-like"/>
</dbReference>
<proteinExistence type="predicted"/>
<keyword evidence="8" id="KW-1185">Reference proteome</keyword>
<dbReference type="InterPro" id="IPR011006">
    <property type="entry name" value="CheY-like_superfamily"/>
</dbReference>
<evidence type="ECO:0000256" key="1">
    <source>
        <dbReference type="ARBA" id="ARBA00023125"/>
    </source>
</evidence>
<dbReference type="InterPro" id="IPR001789">
    <property type="entry name" value="Sig_transdc_resp-reg_receiver"/>
</dbReference>
<keyword evidence="1 3" id="KW-0238">DNA-binding</keyword>
<reference evidence="7 8" key="1">
    <citation type="submission" date="2021-03" db="EMBL/GenBank/DDBJ databases">
        <title>The complete genome sequence of Acetobacter sacchari TBRC 11175.</title>
        <authorList>
            <person name="Charoenyingcharoen P."/>
            <person name="Yukphan P."/>
        </authorList>
    </citation>
    <scope>NUCLEOTIDE SEQUENCE [LARGE SCALE GENOMIC DNA]</scope>
    <source>
        <strain evidence="7 8">TBRC 11175</strain>
    </source>
</reference>
<dbReference type="SMART" id="SM00862">
    <property type="entry name" value="Trans_reg_C"/>
    <property type="match status" value="1"/>
</dbReference>
<feature type="region of interest" description="Disordered" evidence="4">
    <location>
        <begin position="228"/>
        <end position="253"/>
    </location>
</feature>
<evidence type="ECO:0000256" key="3">
    <source>
        <dbReference type="PROSITE-ProRule" id="PRU01091"/>
    </source>
</evidence>
<dbReference type="SMART" id="SM00448">
    <property type="entry name" value="REC"/>
    <property type="match status" value="1"/>
</dbReference>
<sequence length="253" mass="28718">MRHMVVHQDSNHSRKIVHVLESSGYGVDYFNTLAEAGEALRANHYDLILMGRTQLDGNSIEWVKRQTGRGQVAESSFVIVMAEHSVDRIEALEVGADDSVSPDINARELIARVRALLRRPHECRPQCYEFFGLELCRLTREVRIGGVVISMQRRETAILESLMRRAGRVVPRASLEHDVYGAWGGYCPNSLEVRISRIRRQLLNFKTSLTIQTIRGVGYRLAPCDENKAPSQTRLPSRTDRQRVSVSCCENRS</sequence>
<dbReference type="SUPFAM" id="SSF46894">
    <property type="entry name" value="C-terminal effector domain of the bipartite response regulators"/>
    <property type="match status" value="1"/>
</dbReference>
<dbReference type="CDD" id="cd00383">
    <property type="entry name" value="trans_reg_C"/>
    <property type="match status" value="1"/>
</dbReference>
<evidence type="ECO:0000259" key="5">
    <source>
        <dbReference type="PROSITE" id="PS50110"/>
    </source>
</evidence>
<name>A0ABS3LX07_9PROT</name>
<dbReference type="Gene3D" id="1.10.10.10">
    <property type="entry name" value="Winged helix-like DNA-binding domain superfamily/Winged helix DNA-binding domain"/>
    <property type="match status" value="1"/>
</dbReference>
<accession>A0ABS3LX07</accession>
<comment type="caution">
    <text evidence="7">The sequence shown here is derived from an EMBL/GenBank/DDBJ whole genome shotgun (WGS) entry which is preliminary data.</text>
</comment>
<dbReference type="PANTHER" id="PTHR48111">
    <property type="entry name" value="REGULATOR OF RPOS"/>
    <property type="match status" value="1"/>
</dbReference>
<feature type="domain" description="OmpR/PhoB-type" evidence="6">
    <location>
        <begin position="125"/>
        <end position="223"/>
    </location>
</feature>
<feature type="DNA-binding region" description="OmpR/PhoB-type" evidence="3">
    <location>
        <begin position="125"/>
        <end position="223"/>
    </location>
</feature>
<evidence type="ECO:0000256" key="4">
    <source>
        <dbReference type="SAM" id="MobiDB-lite"/>
    </source>
</evidence>
<evidence type="ECO:0000259" key="6">
    <source>
        <dbReference type="PROSITE" id="PS51755"/>
    </source>
</evidence>
<dbReference type="Gene3D" id="3.40.50.2300">
    <property type="match status" value="1"/>
</dbReference>
<dbReference type="Proteomes" id="UP000664771">
    <property type="component" value="Unassembled WGS sequence"/>
</dbReference>
<dbReference type="InterPro" id="IPR001867">
    <property type="entry name" value="OmpR/PhoB-type_DNA-bd"/>
</dbReference>
<dbReference type="PROSITE" id="PS51755">
    <property type="entry name" value="OMPR_PHOB"/>
    <property type="match status" value="1"/>
</dbReference>
<dbReference type="Pfam" id="PF00486">
    <property type="entry name" value="Trans_reg_C"/>
    <property type="match status" value="1"/>
</dbReference>
<dbReference type="InterPro" id="IPR036388">
    <property type="entry name" value="WH-like_DNA-bd_sf"/>
</dbReference>
<organism evidence="7 8">
    <name type="scientific">Acetobacter sacchari</name>
    <dbReference type="NCBI Taxonomy" id="2661687"/>
    <lineage>
        <taxon>Bacteria</taxon>
        <taxon>Pseudomonadati</taxon>
        <taxon>Pseudomonadota</taxon>
        <taxon>Alphaproteobacteria</taxon>
        <taxon>Acetobacterales</taxon>
        <taxon>Acetobacteraceae</taxon>
        <taxon>Acetobacter</taxon>
    </lineage>
</organism>
<dbReference type="RefSeq" id="WP_207881709.1">
    <property type="nucleotide sequence ID" value="NZ_JAFVMF010000011.1"/>
</dbReference>
<dbReference type="PANTHER" id="PTHR48111:SF36">
    <property type="entry name" value="TRANSCRIPTIONAL REGULATORY PROTEIN CUTR"/>
    <property type="match status" value="1"/>
</dbReference>
<feature type="domain" description="Response regulatory" evidence="5">
    <location>
        <begin position="2"/>
        <end position="117"/>
    </location>
</feature>
<evidence type="ECO:0000313" key="7">
    <source>
        <dbReference type="EMBL" id="MBO1360432.1"/>
    </source>
</evidence>
<dbReference type="EMBL" id="JAFVMF010000011">
    <property type="protein sequence ID" value="MBO1360432.1"/>
    <property type="molecule type" value="Genomic_DNA"/>
</dbReference>
<evidence type="ECO:0000256" key="2">
    <source>
        <dbReference type="PROSITE-ProRule" id="PRU00169"/>
    </source>
</evidence>
<dbReference type="InterPro" id="IPR016032">
    <property type="entry name" value="Sig_transdc_resp-reg_C-effctor"/>
</dbReference>
<feature type="compositionally biased region" description="Polar residues" evidence="4">
    <location>
        <begin position="244"/>
        <end position="253"/>
    </location>
</feature>
<evidence type="ECO:0000313" key="8">
    <source>
        <dbReference type="Proteomes" id="UP000664771"/>
    </source>
</evidence>
<dbReference type="SUPFAM" id="SSF52172">
    <property type="entry name" value="CheY-like"/>
    <property type="match status" value="1"/>
</dbReference>
<dbReference type="PROSITE" id="PS50110">
    <property type="entry name" value="RESPONSE_REGULATORY"/>
    <property type="match status" value="1"/>
</dbReference>
<comment type="caution">
    <text evidence="2">Lacks conserved residue(s) required for the propagation of feature annotation.</text>
</comment>